<dbReference type="CDD" id="cd00209">
    <property type="entry name" value="DHFR"/>
    <property type="match status" value="1"/>
</dbReference>
<dbReference type="UniPathway" id="UPA00077">
    <property type="reaction ID" value="UER00158"/>
</dbReference>
<evidence type="ECO:0000313" key="7">
    <source>
        <dbReference type="EMBL" id="RDL11816.1"/>
    </source>
</evidence>
<keyword evidence="5" id="KW-0521">NADP</keyword>
<proteinExistence type="inferred from homology"/>
<dbReference type="EMBL" id="QRAS01000001">
    <property type="protein sequence ID" value="RDL11816.1"/>
    <property type="molecule type" value="Genomic_DNA"/>
</dbReference>
<dbReference type="GO" id="GO:0004146">
    <property type="term" value="F:dihydrofolate reductase activity"/>
    <property type="evidence" value="ECO:0007669"/>
    <property type="project" value="UniProtKB-EC"/>
</dbReference>
<keyword evidence="4" id="KW-0554">One-carbon metabolism</keyword>
<dbReference type="AlphaFoldDB" id="A0A288QAS4"/>
<dbReference type="Gene3D" id="3.40.430.10">
    <property type="entry name" value="Dihydrofolate Reductase, subunit A"/>
    <property type="match status" value="1"/>
</dbReference>
<comment type="caution">
    <text evidence="7">The sequence shown here is derived from an EMBL/GenBank/DDBJ whole genome shotgun (WGS) entry which is preliminary data.</text>
</comment>
<dbReference type="GO" id="GO:0050661">
    <property type="term" value="F:NADP binding"/>
    <property type="evidence" value="ECO:0007669"/>
    <property type="project" value="InterPro"/>
</dbReference>
<evidence type="ECO:0000256" key="5">
    <source>
        <dbReference type="ARBA" id="ARBA00022857"/>
    </source>
</evidence>
<dbReference type="GO" id="GO:0046452">
    <property type="term" value="P:dihydrofolate metabolic process"/>
    <property type="evidence" value="ECO:0007669"/>
    <property type="project" value="TreeGrafter"/>
</dbReference>
<dbReference type="GO" id="GO:0046654">
    <property type="term" value="P:tetrahydrofolate biosynthetic process"/>
    <property type="evidence" value="ECO:0007669"/>
    <property type="project" value="UniProtKB-UniPathway"/>
</dbReference>
<keyword evidence="6" id="KW-0560">Oxidoreductase</keyword>
<dbReference type="Proteomes" id="UP000254912">
    <property type="component" value="Unassembled WGS sequence"/>
</dbReference>
<protein>
    <recommendedName>
        <fullName evidence="3">dihydrofolate reductase</fullName>
        <ecNumber evidence="3">1.5.1.3</ecNumber>
    </recommendedName>
</protein>
<dbReference type="GeneID" id="94545811"/>
<dbReference type="PANTHER" id="PTHR48069">
    <property type="entry name" value="DIHYDROFOLATE REDUCTASE"/>
    <property type="match status" value="1"/>
</dbReference>
<dbReference type="OrthoDB" id="9804315at2"/>
<dbReference type="GO" id="GO:0046655">
    <property type="term" value="P:folic acid metabolic process"/>
    <property type="evidence" value="ECO:0007669"/>
    <property type="project" value="TreeGrafter"/>
</dbReference>
<sequence>MAEKIMIWAQTNNGTIGNELKIPWHQKKDVQFFKAQTTGQTILMGRNTMASFHGRALPNRLNLVLSHQTDLTMPAGFVLVHSLAEAEKMADARGEKLLIIGGSVVYQTLMADADELLVTYLDTDFVGDTVMDPVDKTIWQGEVIAHDLADDENDFDFEIVRFTRR</sequence>
<accession>A0A288QAS4</accession>
<dbReference type="GO" id="GO:0006730">
    <property type="term" value="P:one-carbon metabolic process"/>
    <property type="evidence" value="ECO:0007669"/>
    <property type="project" value="UniProtKB-KW"/>
</dbReference>
<dbReference type="RefSeq" id="WP_070229887.1">
    <property type="nucleotide sequence ID" value="NZ_BJYO01000002.1"/>
</dbReference>
<dbReference type="Pfam" id="PF00186">
    <property type="entry name" value="DHFR_1"/>
    <property type="match status" value="1"/>
</dbReference>
<organism evidence="7 8">
    <name type="scientific">Weissella soli</name>
    <dbReference type="NCBI Taxonomy" id="155866"/>
    <lineage>
        <taxon>Bacteria</taxon>
        <taxon>Bacillati</taxon>
        <taxon>Bacillota</taxon>
        <taxon>Bacilli</taxon>
        <taxon>Lactobacillales</taxon>
        <taxon>Lactobacillaceae</taxon>
        <taxon>Weissella</taxon>
    </lineage>
</organism>
<gene>
    <name evidence="7" type="ORF">DFP99_0235</name>
</gene>
<keyword evidence="8" id="KW-1185">Reference proteome</keyword>
<dbReference type="InterPro" id="IPR001796">
    <property type="entry name" value="DHFR_dom"/>
</dbReference>
<dbReference type="EC" id="1.5.1.3" evidence="3"/>
<evidence type="ECO:0000256" key="6">
    <source>
        <dbReference type="ARBA" id="ARBA00023002"/>
    </source>
</evidence>
<dbReference type="InterPro" id="IPR024072">
    <property type="entry name" value="DHFR-like_dom_sf"/>
</dbReference>
<reference evidence="7 8" key="1">
    <citation type="submission" date="2018-07" db="EMBL/GenBank/DDBJ databases">
        <title>Genomic Encyclopedia of Type Strains, Phase III (KMG-III): the genomes of soil and plant-associated and newly described type strains.</title>
        <authorList>
            <person name="Whitman W."/>
        </authorList>
    </citation>
    <scope>NUCLEOTIDE SEQUENCE [LARGE SCALE GENOMIC DNA]</scope>
    <source>
        <strain evidence="7 8">CECT 7031</strain>
    </source>
</reference>
<evidence type="ECO:0000256" key="2">
    <source>
        <dbReference type="ARBA" id="ARBA00009539"/>
    </source>
</evidence>
<dbReference type="KEGG" id="wso:WSWS_00605"/>
<evidence type="ECO:0000256" key="1">
    <source>
        <dbReference type="ARBA" id="ARBA00004903"/>
    </source>
</evidence>
<dbReference type="PROSITE" id="PS51330">
    <property type="entry name" value="DHFR_2"/>
    <property type="match status" value="1"/>
</dbReference>
<evidence type="ECO:0000256" key="3">
    <source>
        <dbReference type="ARBA" id="ARBA00012856"/>
    </source>
</evidence>
<dbReference type="InterPro" id="IPR012259">
    <property type="entry name" value="DHFR"/>
</dbReference>
<name>A0A288QAS4_9LACO</name>
<dbReference type="GO" id="GO:0005829">
    <property type="term" value="C:cytosol"/>
    <property type="evidence" value="ECO:0007669"/>
    <property type="project" value="TreeGrafter"/>
</dbReference>
<dbReference type="PRINTS" id="PR00070">
    <property type="entry name" value="DHFR"/>
</dbReference>
<comment type="similarity">
    <text evidence="2">Belongs to the dihydrofolate reductase family.</text>
</comment>
<dbReference type="PANTHER" id="PTHR48069:SF3">
    <property type="entry name" value="DIHYDROFOLATE REDUCTASE"/>
    <property type="match status" value="1"/>
</dbReference>
<comment type="pathway">
    <text evidence="1">Cofactor biosynthesis; tetrahydrofolate biosynthesis; 5,6,7,8-tetrahydrofolate from 7,8-dihydrofolate: step 1/1.</text>
</comment>
<evidence type="ECO:0000313" key="8">
    <source>
        <dbReference type="Proteomes" id="UP000254912"/>
    </source>
</evidence>
<dbReference type="SUPFAM" id="SSF53597">
    <property type="entry name" value="Dihydrofolate reductase-like"/>
    <property type="match status" value="1"/>
</dbReference>
<evidence type="ECO:0000256" key="4">
    <source>
        <dbReference type="ARBA" id="ARBA00022563"/>
    </source>
</evidence>